<comment type="subcellular location">
    <subcellularLocation>
        <location evidence="4">Cell membrane</location>
    </subcellularLocation>
    <subcellularLocation>
        <location evidence="1">Membrane</location>
        <topology evidence="1">Multi-pass membrane protein</topology>
    </subcellularLocation>
</comment>
<dbReference type="PIRSF" id="PIRSF005690">
    <property type="entry name" value="GerBA"/>
    <property type="match status" value="1"/>
</dbReference>
<comment type="similarity">
    <text evidence="2 4">Belongs to the GerABKA family.</text>
</comment>
<feature type="transmembrane region" description="Helical" evidence="5">
    <location>
        <begin position="446"/>
        <end position="469"/>
    </location>
</feature>
<dbReference type="PANTHER" id="PTHR22550">
    <property type="entry name" value="SPORE GERMINATION PROTEIN"/>
    <property type="match status" value="1"/>
</dbReference>
<dbReference type="Proteomes" id="UP001558534">
    <property type="component" value="Unassembled WGS sequence"/>
</dbReference>
<evidence type="ECO:0000256" key="3">
    <source>
        <dbReference type="ARBA" id="ARBA00023136"/>
    </source>
</evidence>
<dbReference type="EMBL" id="JBFRHK010000001">
    <property type="protein sequence ID" value="MEX3743844.1"/>
    <property type="molecule type" value="Genomic_DNA"/>
</dbReference>
<evidence type="ECO:0000313" key="6">
    <source>
        <dbReference type="EMBL" id="MEX3743844.1"/>
    </source>
</evidence>
<protein>
    <submittedName>
        <fullName evidence="6">Spore germination protein</fullName>
    </submittedName>
</protein>
<feature type="transmembrane region" description="Helical" evidence="5">
    <location>
        <begin position="413"/>
        <end position="434"/>
    </location>
</feature>
<gene>
    <name evidence="6" type="ORF">AB1300_01715</name>
</gene>
<proteinExistence type="inferred from homology"/>
<reference evidence="6 7" key="1">
    <citation type="submission" date="2024-07" db="EMBL/GenBank/DDBJ databases">
        <title>Characterization of a bacterium isolated from hydrolysated instant sea cucumber by whole-genome sequencing and metabolomics.</title>
        <authorList>
            <person name="Luo X."/>
            <person name="Zhang Z."/>
            <person name="Zheng Z."/>
            <person name="Zhang W."/>
            <person name="Ming T."/>
            <person name="Jiao L."/>
            <person name="Su X."/>
            <person name="Kong F."/>
            <person name="Xu J."/>
        </authorList>
    </citation>
    <scope>NUCLEOTIDE SEQUENCE [LARGE SCALE GENOMIC DNA]</scope>
    <source>
        <strain evidence="6 7">XL-2024</strain>
    </source>
</reference>
<keyword evidence="3 4" id="KW-0472">Membrane</keyword>
<evidence type="ECO:0000256" key="5">
    <source>
        <dbReference type="SAM" id="Phobius"/>
    </source>
</evidence>
<evidence type="ECO:0000313" key="7">
    <source>
        <dbReference type="Proteomes" id="UP001558534"/>
    </source>
</evidence>
<dbReference type="RefSeq" id="WP_368634870.1">
    <property type="nucleotide sequence ID" value="NZ_JBFRHK010000001.1"/>
</dbReference>
<organism evidence="6 7">
    <name type="scientific">Lysinibacillus xylanilyticus</name>
    <dbReference type="NCBI Taxonomy" id="582475"/>
    <lineage>
        <taxon>Bacteria</taxon>
        <taxon>Bacillati</taxon>
        <taxon>Bacillota</taxon>
        <taxon>Bacilli</taxon>
        <taxon>Bacillales</taxon>
        <taxon>Bacillaceae</taxon>
        <taxon>Lysinibacillus</taxon>
    </lineage>
</organism>
<keyword evidence="5" id="KW-1133">Transmembrane helix</keyword>
<feature type="transmembrane region" description="Helical" evidence="5">
    <location>
        <begin position="322"/>
        <end position="341"/>
    </location>
</feature>
<dbReference type="InterPro" id="IPR004995">
    <property type="entry name" value="Spore_Ger"/>
</dbReference>
<feature type="transmembrane region" description="Helical" evidence="5">
    <location>
        <begin position="280"/>
        <end position="301"/>
    </location>
</feature>
<evidence type="ECO:0000256" key="4">
    <source>
        <dbReference type="PIRNR" id="PIRNR005690"/>
    </source>
</evidence>
<keyword evidence="7" id="KW-1185">Reference proteome</keyword>
<evidence type="ECO:0000256" key="2">
    <source>
        <dbReference type="ARBA" id="ARBA00005278"/>
    </source>
</evidence>
<dbReference type="InterPro" id="IPR050768">
    <property type="entry name" value="UPF0353/GerABKA_families"/>
</dbReference>
<name>A0ABV3VSR3_9BACI</name>
<keyword evidence="5" id="KW-0812">Transmembrane</keyword>
<dbReference type="PANTHER" id="PTHR22550:SF5">
    <property type="entry name" value="LEUCINE ZIPPER PROTEIN 4"/>
    <property type="match status" value="1"/>
</dbReference>
<comment type="caution">
    <text evidence="6">The sequence shown here is derived from an EMBL/GenBank/DDBJ whole genome shotgun (WGS) entry which is preliminary data.</text>
</comment>
<evidence type="ECO:0000256" key="1">
    <source>
        <dbReference type="ARBA" id="ARBA00004141"/>
    </source>
</evidence>
<dbReference type="Pfam" id="PF03323">
    <property type="entry name" value="GerA"/>
    <property type="match status" value="1"/>
</dbReference>
<sequence length="528" mass="58015">MSISKVTNTSQSNSNNDLLYSSLSQNMKAIKNTLGNSNDIIVREITIGKAEKNTVTSEITIGKAEKHAMVMISIDGLSDKTTISDSVIDKLMQEVEEADNPDIETIKQYVKETCLTVGDVNEISNFSTLYNSILNGDTVILLDGVSAGIVTSTKSAKDRAITDPSTESVIRGPRESFTETLRTNTALIRRKIKSPNLWIKSRVIGEVTKTDVSVMYLNGIANDKIVAEVLARLDRINIDGILEGGYIEDFIQDSKFTIFPTVYNSERPDVIAGELLDGKIAILVDGTPFVLIVPALFTSFLHSAEDYYQHWIISSLVRILRFFGISLALVAPSLYVAITTFHQEMLPTAMLISIASQREGVPFPAVVEALMMELAFEILREAGLRMPRTIGPAVSIVGTLVIGQAAVEAGIVSAVMVIIVALTAICSFLFPAYGLSNTIRLLRFPLMILAAMLGLFGVMFGMMMIIIHLCSIRTFGVPYLSPFGPLILKDQKDALVLFPRRALLTRPRLISQKNNVRGHNFFSVKKRN</sequence>
<accession>A0ABV3VSR3</accession>